<dbReference type="GeneID" id="78361163"/>
<keyword evidence="12" id="KW-1185">Reference proteome</keyword>
<evidence type="ECO:0000256" key="4">
    <source>
        <dbReference type="ARBA" id="ARBA00022485"/>
    </source>
</evidence>
<dbReference type="PANTHER" id="PTHR43177">
    <property type="entry name" value="PROTEIN NRFC"/>
    <property type="match status" value="1"/>
</dbReference>
<dbReference type="GO" id="GO:0046872">
    <property type="term" value="F:metal ion binding"/>
    <property type="evidence" value="ECO:0007669"/>
    <property type="project" value="UniProtKB-KW"/>
</dbReference>
<keyword evidence="9" id="KW-0411">Iron-sulfur</keyword>
<evidence type="ECO:0000256" key="2">
    <source>
        <dbReference type="ARBA" id="ARBA00003584"/>
    </source>
</evidence>
<name>A0A227KDP7_9BURK</name>
<comment type="caution">
    <text evidence="11">The sequence shown here is derived from an EMBL/GenBank/DDBJ whole genome shotgun (WGS) entry which is preliminary data.</text>
</comment>
<proteinExistence type="predicted"/>
<comment type="function">
    <text evidence="2">Electron transfer subunit of the terminal reductase during anaerobic growth on various sulfoxide and N-oxide compounds.</text>
</comment>
<keyword evidence="5" id="KW-0479">Metal-binding</keyword>
<dbReference type="PANTHER" id="PTHR43177:SF5">
    <property type="entry name" value="ANAEROBIC DIMETHYL SULFOXIDE REDUCTASE CHAIN B-RELATED"/>
    <property type="match status" value="1"/>
</dbReference>
<dbReference type="InterPro" id="IPR017900">
    <property type="entry name" value="4Fe4S_Fe_S_CS"/>
</dbReference>
<comment type="cofactor">
    <cofactor evidence="1">
        <name>[4Fe-4S] cluster</name>
        <dbReference type="ChEBI" id="CHEBI:49883"/>
    </cofactor>
</comment>
<feature type="domain" description="4Fe-4S ferredoxin-type" evidence="10">
    <location>
        <begin position="92"/>
        <end position="121"/>
    </location>
</feature>
<dbReference type="GO" id="GO:0051539">
    <property type="term" value="F:4 iron, 4 sulfur cluster binding"/>
    <property type="evidence" value="ECO:0007669"/>
    <property type="project" value="UniProtKB-KW"/>
</dbReference>
<organism evidence="11 12">
    <name type="scientific">Turicimonas muris</name>
    <dbReference type="NCBI Taxonomy" id="1796652"/>
    <lineage>
        <taxon>Bacteria</taxon>
        <taxon>Pseudomonadati</taxon>
        <taxon>Pseudomonadota</taxon>
        <taxon>Betaproteobacteria</taxon>
        <taxon>Burkholderiales</taxon>
        <taxon>Sutterellaceae</taxon>
        <taxon>Turicimonas</taxon>
    </lineage>
</organism>
<evidence type="ECO:0000256" key="3">
    <source>
        <dbReference type="ARBA" id="ARBA00022448"/>
    </source>
</evidence>
<evidence type="ECO:0000259" key="10">
    <source>
        <dbReference type="PROSITE" id="PS51379"/>
    </source>
</evidence>
<dbReference type="PROSITE" id="PS00198">
    <property type="entry name" value="4FE4S_FER_1"/>
    <property type="match status" value="1"/>
</dbReference>
<evidence type="ECO:0000256" key="7">
    <source>
        <dbReference type="ARBA" id="ARBA00022982"/>
    </source>
</evidence>
<evidence type="ECO:0000256" key="9">
    <source>
        <dbReference type="ARBA" id="ARBA00023014"/>
    </source>
</evidence>
<dbReference type="EMBL" id="NHMP01000009">
    <property type="protein sequence ID" value="OXE45514.1"/>
    <property type="molecule type" value="Genomic_DNA"/>
</dbReference>
<keyword evidence="8" id="KW-0408">Iron</keyword>
<evidence type="ECO:0000256" key="5">
    <source>
        <dbReference type="ARBA" id="ARBA00022723"/>
    </source>
</evidence>
<dbReference type="Pfam" id="PF13247">
    <property type="entry name" value="Fer4_11"/>
    <property type="match status" value="1"/>
</dbReference>
<dbReference type="InterPro" id="IPR050954">
    <property type="entry name" value="ET_IronSulfur_Cluster-Binding"/>
</dbReference>
<dbReference type="SUPFAM" id="SSF54862">
    <property type="entry name" value="4Fe-4S ferredoxins"/>
    <property type="match status" value="1"/>
</dbReference>
<dbReference type="NCBIfam" id="TIGR02951">
    <property type="entry name" value="DMSO_dmsB"/>
    <property type="match status" value="1"/>
</dbReference>
<dbReference type="PROSITE" id="PS51379">
    <property type="entry name" value="4FE4S_FER_2"/>
    <property type="match status" value="2"/>
</dbReference>
<dbReference type="InterPro" id="IPR014297">
    <property type="entry name" value="DMSO_DmsB"/>
</dbReference>
<keyword evidence="4" id="KW-0004">4Fe-4S</keyword>
<dbReference type="Gene3D" id="3.30.70.20">
    <property type="match status" value="2"/>
</dbReference>
<reference evidence="12" key="1">
    <citation type="submission" date="2017-05" db="EMBL/GenBank/DDBJ databases">
        <title>Improved OligoMM genomes.</title>
        <authorList>
            <person name="Garzetti D."/>
        </authorList>
    </citation>
    <scope>NUCLEOTIDE SEQUENCE [LARGE SCALE GENOMIC DNA]</scope>
    <source>
        <strain evidence="12">YL45</strain>
    </source>
</reference>
<keyword evidence="6" id="KW-0677">Repeat</keyword>
<dbReference type="Proteomes" id="UP000214610">
    <property type="component" value="Unassembled WGS sequence"/>
</dbReference>
<evidence type="ECO:0000256" key="1">
    <source>
        <dbReference type="ARBA" id="ARBA00001966"/>
    </source>
</evidence>
<dbReference type="CDD" id="cd16371">
    <property type="entry name" value="DMSOR_beta_like"/>
    <property type="match status" value="1"/>
</dbReference>
<gene>
    <name evidence="11" type="ORF">ADH67_11335</name>
</gene>
<dbReference type="RefSeq" id="WP_066592156.1">
    <property type="nucleotide sequence ID" value="NZ_CAJTBZ010000046.1"/>
</dbReference>
<dbReference type="Pfam" id="PF12800">
    <property type="entry name" value="Fer4_4"/>
    <property type="match status" value="1"/>
</dbReference>
<evidence type="ECO:0000256" key="6">
    <source>
        <dbReference type="ARBA" id="ARBA00022737"/>
    </source>
</evidence>
<sequence>MAQKGFFIDLSRCTGCRTCTIACADLKNTPIGLYNRTVNEYEGGGWKKDKDGLWSPEKVFAYYLSLGCNQCSDPACVKVCPTKAHYKRAEDGIVLVDLNKCIGCGACAAACPYGAPKLNQKAHKIQKCDACVDRTSIGLQPVCVEACVDRAIEFGDIEELRKKHGTLASVAPLPDPAKTKPNLVIKAGKTAQETGFEGGSVHKF</sequence>
<evidence type="ECO:0000313" key="11">
    <source>
        <dbReference type="EMBL" id="OXE45514.1"/>
    </source>
</evidence>
<keyword evidence="3" id="KW-0813">Transport</keyword>
<evidence type="ECO:0000256" key="8">
    <source>
        <dbReference type="ARBA" id="ARBA00023004"/>
    </source>
</evidence>
<feature type="domain" description="4Fe-4S ferredoxin-type" evidence="10">
    <location>
        <begin position="4"/>
        <end position="23"/>
    </location>
</feature>
<dbReference type="InterPro" id="IPR017896">
    <property type="entry name" value="4Fe4S_Fe-S-bd"/>
</dbReference>
<keyword evidence="7" id="KW-0249">Electron transport</keyword>
<protein>
    <submittedName>
        <fullName evidence="11">Dimethylsulfoxide reductase, chain B</fullName>
    </submittedName>
</protein>
<evidence type="ECO:0000313" key="12">
    <source>
        <dbReference type="Proteomes" id="UP000214610"/>
    </source>
</evidence>
<dbReference type="AlphaFoldDB" id="A0A227KDP7"/>
<accession>A0A227KDP7</accession>